<sequence length="451" mass="49802">MNCLFFRSIMHRIQQLKQFIPKSTVIYYKKPLLIKKGEMQFLYDANGRKYLDMFAGIVTVSVGHCHPKINSALKDQLDKLWHTTSIYYTEPVLEYAEKLVARFPGHLKVCFFVNSGSEANDLALALARTHTGRFDILSMRNAYHGMTQSITGAINGNWKQPIPSGFGIMKAMAADPYSGPWGGKKCRDSPIQTKKNCSCEDDECKATENYMRQFEEVLQYDFPVSSGPAAVIAESIQGVGGTMQYTKHFLRRSFEAVKKRGGLTISDEVQTGFGRLGSHFWGFEAENTKPDIVTMAKGIGNGFPLGAVVTTEEIAASFGKALYFNTYGGNPLASVVGKTVLEVIEEEKLQDNCAVVGDYFLKELGSINSRFIGDVRGKGLMIGVELIDEDGKALKGERLANIFEGIKDRGVLIGKGGINGNVLRIKPPMCIRKTDVDICVSAIADTLKHEE</sequence>
<evidence type="ECO:0000256" key="22">
    <source>
        <dbReference type="ARBA" id="ARBA00043751"/>
    </source>
</evidence>
<dbReference type="InterPro" id="IPR015424">
    <property type="entry name" value="PyrdxlP-dep_Trfase"/>
</dbReference>
<dbReference type="PANTHER" id="PTHR45688:SF3">
    <property type="entry name" value="ALANINE--GLYOXYLATE AMINOTRANSFERASE 2, MITOCHONDRIAL"/>
    <property type="match status" value="1"/>
</dbReference>
<name>A0A0D8Y4P2_DICVI</name>
<evidence type="ECO:0000256" key="5">
    <source>
        <dbReference type="ARBA" id="ARBA00013049"/>
    </source>
</evidence>
<evidence type="ECO:0000256" key="6">
    <source>
        <dbReference type="ARBA" id="ARBA00022576"/>
    </source>
</evidence>
<keyword evidence="41" id="KW-1185">Reference proteome</keyword>
<evidence type="ECO:0000256" key="34">
    <source>
        <dbReference type="ARBA" id="ARBA00048560"/>
    </source>
</evidence>
<comment type="catalytic activity">
    <reaction evidence="19">
        <text>(2S)-2-aminobutanoate + glyoxylate = 2-oxobutanoate + glycine</text>
        <dbReference type="Rhea" id="RHEA:77339"/>
        <dbReference type="ChEBI" id="CHEBI:16763"/>
        <dbReference type="ChEBI" id="CHEBI:36655"/>
        <dbReference type="ChEBI" id="CHEBI:57305"/>
        <dbReference type="ChEBI" id="CHEBI:74359"/>
    </reaction>
</comment>
<comment type="catalytic activity">
    <reaction evidence="21">
        <text>N(omega),N(omega)-dimethyl-L-arginine + oxaloacetate = 5-(3,3-dimethylguanidino)-2-oxopentanoate + L-aspartate</text>
        <dbReference type="Rhea" id="RHEA:77343"/>
        <dbReference type="ChEBI" id="CHEBI:16452"/>
        <dbReference type="ChEBI" id="CHEBI:29991"/>
        <dbReference type="ChEBI" id="CHEBI:58326"/>
        <dbReference type="ChEBI" id="CHEBI:197301"/>
    </reaction>
</comment>
<comment type="catalytic activity">
    <reaction evidence="25">
        <text>N(omega),N('omega)-dimethyl-L-arginine + pyruvate = 5-(3,3'-dimethylguanidino)-2-oxopentanoate + L-alanine</text>
        <dbReference type="Rhea" id="RHEA:77307"/>
        <dbReference type="ChEBI" id="CHEBI:15361"/>
        <dbReference type="ChEBI" id="CHEBI:57972"/>
        <dbReference type="ChEBI" id="CHEBI:197308"/>
        <dbReference type="ChEBI" id="CHEBI:197310"/>
    </reaction>
</comment>
<comment type="function">
    <text evidence="38">Multifunctional aminotransferase with a broad substrate specificity. Catalyzes the conversion of glyoxylate to glycine using alanine as the amino donor. Catalyzes metabolism of not L- but the D-isomer of D-beta-aminoisobutyric acid to generate 2-methyl-3-oxopropanoate and alanine. Catalyzes the transfer of the amino group from beta-alanine to pyruvate to yield L-alanine and 3-oxopropanoate. Can metabolize NG-monomethyl-L-arginine (NMMA), asymmetric NG,NG-dimethyl-L-arginine (ADMA) and symmetric NG,N'G-dimethyl-L-arginine (SDMA). ADMA is a potent inhibitor of nitric-oxide (NO) synthase, and this activity provides mechanism through which the kidney regulates blood pressure.</text>
</comment>
<evidence type="ECO:0000256" key="36">
    <source>
        <dbReference type="ARBA" id="ARBA00048916"/>
    </source>
</evidence>
<comment type="subunit">
    <text evidence="4">Homotetramer.</text>
</comment>
<evidence type="ECO:0000256" key="29">
    <source>
        <dbReference type="ARBA" id="ARBA00044257"/>
    </source>
</evidence>
<comment type="catalytic activity">
    <reaction evidence="31">
        <text>N(omega),N(omega)-dimethyl-L-arginine + glyoxylate = 5-(3,3-dimethylguanidino)-2-oxopentanoate + glycine</text>
        <dbReference type="Rhea" id="RHEA:77311"/>
        <dbReference type="ChEBI" id="CHEBI:36655"/>
        <dbReference type="ChEBI" id="CHEBI:57305"/>
        <dbReference type="ChEBI" id="CHEBI:58326"/>
        <dbReference type="ChEBI" id="CHEBI:197301"/>
    </reaction>
</comment>
<dbReference type="AlphaFoldDB" id="A0A0D8Y4P2"/>
<evidence type="ECO:0000256" key="3">
    <source>
        <dbReference type="ARBA" id="ARBA00008954"/>
    </source>
</evidence>
<organism evidence="40 41">
    <name type="scientific">Dictyocaulus viviparus</name>
    <name type="common">Bovine lungworm</name>
    <dbReference type="NCBI Taxonomy" id="29172"/>
    <lineage>
        <taxon>Eukaryota</taxon>
        <taxon>Metazoa</taxon>
        <taxon>Ecdysozoa</taxon>
        <taxon>Nematoda</taxon>
        <taxon>Chromadorea</taxon>
        <taxon>Rhabditida</taxon>
        <taxon>Rhabditina</taxon>
        <taxon>Rhabditomorpha</taxon>
        <taxon>Strongyloidea</taxon>
        <taxon>Metastrongylidae</taxon>
        <taxon>Dictyocaulus</taxon>
    </lineage>
</organism>
<evidence type="ECO:0000313" key="40">
    <source>
        <dbReference type="EMBL" id="KJH51167.1"/>
    </source>
</evidence>
<evidence type="ECO:0000313" key="41">
    <source>
        <dbReference type="Proteomes" id="UP000053766"/>
    </source>
</evidence>
<evidence type="ECO:0000256" key="26">
    <source>
        <dbReference type="ARBA" id="ARBA00043825"/>
    </source>
</evidence>
<dbReference type="CDD" id="cd00610">
    <property type="entry name" value="OAT_like"/>
    <property type="match status" value="1"/>
</dbReference>
<dbReference type="Proteomes" id="UP000053766">
    <property type="component" value="Unassembled WGS sequence"/>
</dbReference>
<protein>
    <recommendedName>
        <fullName evidence="13">Alanine--glyoxylate aminotransferase 2, mitochondrial</fullName>
        <ecNumber evidence="28">2.6.1.18</ecNumber>
        <ecNumber evidence="12">2.6.1.40</ecNumber>
        <ecNumber evidence="5">2.6.1.44</ecNumber>
    </recommendedName>
    <alternativeName>
        <fullName evidence="14">(R)-3-amino-2-methylpropionate--pyruvate transaminase</fullName>
    </alternativeName>
    <alternativeName>
        <fullName evidence="16">Beta-ALAAT II</fullName>
    </alternativeName>
    <alternativeName>
        <fullName evidence="17">Beta-alanine-pyruvate aminotransferase</fullName>
    </alternativeName>
    <alternativeName>
        <fullName evidence="30">D-3-aminoisobutyrate-pyruvate aminotransferase</fullName>
    </alternativeName>
    <alternativeName>
        <fullName evidence="15">D-AIBAT</fullName>
    </alternativeName>
    <alternativeName>
        <fullName evidence="29">D-beta-aminoisobutyrate-pyruvate aminotransferase</fullName>
    </alternativeName>
</protein>
<evidence type="ECO:0000256" key="9">
    <source>
        <dbReference type="ARBA" id="ARBA00022946"/>
    </source>
</evidence>
<dbReference type="Gene3D" id="3.90.1150.10">
    <property type="entry name" value="Aspartate Aminotransferase, domain 1"/>
    <property type="match status" value="1"/>
</dbReference>
<evidence type="ECO:0000256" key="11">
    <source>
        <dbReference type="ARBA" id="ARBA00033660"/>
    </source>
</evidence>
<gene>
    <name evidence="40" type="ORF">DICVIV_02627</name>
</gene>
<evidence type="ECO:0000256" key="15">
    <source>
        <dbReference type="ARBA" id="ARBA00041845"/>
    </source>
</evidence>
<dbReference type="Gene3D" id="3.40.640.10">
    <property type="entry name" value="Type I PLP-dependent aspartate aminotransferase-like (Major domain)"/>
    <property type="match status" value="1"/>
</dbReference>
<dbReference type="GO" id="GO:0019481">
    <property type="term" value="P:L-alanine catabolic process, by transamination"/>
    <property type="evidence" value="ECO:0007669"/>
    <property type="project" value="TreeGrafter"/>
</dbReference>
<comment type="catalytic activity">
    <reaction evidence="20">
        <text>(R)-3-amino-2-methylpropanoate + pyruvate = 2-methyl-3-oxopropanoate + L-alanine</text>
        <dbReference type="Rhea" id="RHEA:18393"/>
        <dbReference type="ChEBI" id="CHEBI:15361"/>
        <dbReference type="ChEBI" id="CHEBI:57700"/>
        <dbReference type="ChEBI" id="CHEBI:57731"/>
        <dbReference type="ChEBI" id="CHEBI:57972"/>
        <dbReference type="EC" id="2.6.1.40"/>
    </reaction>
    <physiologicalReaction direction="left-to-right" evidence="20">
        <dbReference type="Rhea" id="RHEA:18394"/>
    </physiologicalReaction>
</comment>
<comment type="catalytic activity">
    <reaction evidence="24">
        <text>L-ornithine + pyruvate = 5-amino-2-oxopentanoate + L-alanine</text>
        <dbReference type="Rhea" id="RHEA:77327"/>
        <dbReference type="ChEBI" id="CHEBI:15361"/>
        <dbReference type="ChEBI" id="CHEBI:46911"/>
        <dbReference type="ChEBI" id="CHEBI:57972"/>
        <dbReference type="ChEBI" id="CHEBI:58802"/>
    </reaction>
</comment>
<comment type="catalytic activity">
    <reaction evidence="26">
        <text>3-oxopropanoate + L-alanine = beta-alanine + pyruvate</text>
        <dbReference type="Rhea" id="RHEA:14077"/>
        <dbReference type="ChEBI" id="CHEBI:15361"/>
        <dbReference type="ChEBI" id="CHEBI:33190"/>
        <dbReference type="ChEBI" id="CHEBI:57966"/>
        <dbReference type="ChEBI" id="CHEBI:57972"/>
        <dbReference type="EC" id="2.6.1.18"/>
    </reaction>
    <physiologicalReaction direction="right-to-left" evidence="26">
        <dbReference type="Rhea" id="RHEA:14079"/>
    </physiologicalReaction>
</comment>
<dbReference type="InterPro" id="IPR005814">
    <property type="entry name" value="Aminotrans_3"/>
</dbReference>
<comment type="catalytic activity">
    <reaction evidence="22">
        <text>2-oxobutanoate + L-alanine = (2S)-2-aminobutanoate + pyruvate</text>
        <dbReference type="Rhea" id="RHEA:77355"/>
        <dbReference type="ChEBI" id="CHEBI:15361"/>
        <dbReference type="ChEBI" id="CHEBI:16763"/>
        <dbReference type="ChEBI" id="CHEBI:57972"/>
        <dbReference type="ChEBI" id="CHEBI:74359"/>
        <dbReference type="EC" id="2.6.1.44"/>
    </reaction>
</comment>
<dbReference type="GO" id="GO:0047305">
    <property type="term" value="F:(R)-3-amino-2-methylpropionate-pyruvate transaminase activity"/>
    <property type="evidence" value="ECO:0007669"/>
    <property type="project" value="UniProtKB-EC"/>
</dbReference>
<dbReference type="EC" id="2.6.1.18" evidence="28"/>
<comment type="subcellular location">
    <subcellularLocation>
        <location evidence="2">Mitochondrion</location>
    </subcellularLocation>
</comment>
<dbReference type="InterPro" id="IPR015422">
    <property type="entry name" value="PyrdxlP-dep_Trfase_small"/>
</dbReference>
<evidence type="ECO:0000256" key="19">
    <source>
        <dbReference type="ARBA" id="ARBA00043679"/>
    </source>
</evidence>
<evidence type="ECO:0000256" key="12">
    <source>
        <dbReference type="ARBA" id="ARBA00039130"/>
    </source>
</evidence>
<comment type="catalytic activity">
    <reaction evidence="35">
        <text>N(omega)-methyl-L-arginine + glyoxylate = 5-(3-methylguanidino)-2-oxopentanoate + glycine</text>
        <dbReference type="Rhea" id="RHEA:77323"/>
        <dbReference type="ChEBI" id="CHEBI:36655"/>
        <dbReference type="ChEBI" id="CHEBI:57305"/>
        <dbReference type="ChEBI" id="CHEBI:114953"/>
        <dbReference type="ChEBI" id="CHEBI:197314"/>
    </reaction>
</comment>
<evidence type="ECO:0000256" key="7">
    <source>
        <dbReference type="ARBA" id="ARBA00022679"/>
    </source>
</evidence>
<dbReference type="Pfam" id="PF00202">
    <property type="entry name" value="Aminotran_3"/>
    <property type="match status" value="1"/>
</dbReference>
<evidence type="ECO:0000256" key="21">
    <source>
        <dbReference type="ARBA" id="ARBA00043749"/>
    </source>
</evidence>
<dbReference type="GO" id="GO:0030170">
    <property type="term" value="F:pyridoxal phosphate binding"/>
    <property type="evidence" value="ECO:0007669"/>
    <property type="project" value="InterPro"/>
</dbReference>
<comment type="catalytic activity">
    <reaction evidence="27">
        <text>2-oxopentanoate + N(omega),N(omega)-dimethyl-L-arginine = 5-(3,3-dimethylguanidino)-2-oxopentanoate + L-2-aminopentanoate</text>
        <dbReference type="Rhea" id="RHEA:77359"/>
        <dbReference type="ChEBI" id="CHEBI:28644"/>
        <dbReference type="ChEBI" id="CHEBI:58326"/>
        <dbReference type="ChEBI" id="CHEBI:58441"/>
        <dbReference type="ChEBI" id="CHEBI:197301"/>
    </reaction>
</comment>
<keyword evidence="7 40" id="KW-0808">Transferase</keyword>
<comment type="catalytic activity">
    <reaction evidence="33">
        <text>2-oxohexanoate + N(omega),N(omega)-dimethyl-L-arginine = L-2-aminohexanoate + 5-(3,3-dimethylguanidino)-2-oxopentanoate</text>
        <dbReference type="Rhea" id="RHEA:77363"/>
        <dbReference type="ChEBI" id="CHEBI:35177"/>
        <dbReference type="ChEBI" id="CHEBI:58326"/>
        <dbReference type="ChEBI" id="CHEBI:58455"/>
        <dbReference type="ChEBI" id="CHEBI:197301"/>
    </reaction>
</comment>
<dbReference type="EC" id="2.6.1.44" evidence="5"/>
<evidence type="ECO:0000256" key="32">
    <source>
        <dbReference type="ARBA" id="ARBA00048264"/>
    </source>
</evidence>
<evidence type="ECO:0000256" key="4">
    <source>
        <dbReference type="ARBA" id="ARBA00011881"/>
    </source>
</evidence>
<proteinExistence type="inferred from homology"/>
<keyword evidence="6 40" id="KW-0032">Aminotransferase</keyword>
<comment type="similarity">
    <text evidence="3 39">Belongs to the class-III pyridoxal-phosphate-dependent aminotransferase family.</text>
</comment>
<evidence type="ECO:0000256" key="31">
    <source>
        <dbReference type="ARBA" id="ARBA00047892"/>
    </source>
</evidence>
<evidence type="ECO:0000256" key="13">
    <source>
        <dbReference type="ARBA" id="ARBA00039862"/>
    </source>
</evidence>
<keyword evidence="10" id="KW-0496">Mitochondrion</keyword>
<dbReference type="SUPFAM" id="SSF53383">
    <property type="entry name" value="PLP-dependent transferases"/>
    <property type="match status" value="1"/>
</dbReference>
<evidence type="ECO:0000256" key="30">
    <source>
        <dbReference type="ARBA" id="ARBA00044258"/>
    </source>
</evidence>
<evidence type="ECO:0000256" key="2">
    <source>
        <dbReference type="ARBA" id="ARBA00004173"/>
    </source>
</evidence>
<dbReference type="GO" id="GO:0009436">
    <property type="term" value="P:glyoxylate catabolic process"/>
    <property type="evidence" value="ECO:0007669"/>
    <property type="project" value="TreeGrafter"/>
</dbReference>
<evidence type="ECO:0000256" key="1">
    <source>
        <dbReference type="ARBA" id="ARBA00001933"/>
    </source>
</evidence>
<dbReference type="OrthoDB" id="10261433at2759"/>
<dbReference type="STRING" id="29172.A0A0D8Y4P2"/>
<comment type="catalytic activity">
    <reaction evidence="37">
        <text>N(omega),N('omega)-dimethyl-L-arginine + glyoxylate = 5-(3,3'-dimethylguanidino)-2-oxopentanoate + glycine</text>
        <dbReference type="Rhea" id="RHEA:77315"/>
        <dbReference type="ChEBI" id="CHEBI:36655"/>
        <dbReference type="ChEBI" id="CHEBI:57305"/>
        <dbReference type="ChEBI" id="CHEBI:197308"/>
        <dbReference type="ChEBI" id="CHEBI:197310"/>
    </reaction>
</comment>
<evidence type="ECO:0000256" key="28">
    <source>
        <dbReference type="ARBA" id="ARBA00044055"/>
    </source>
</evidence>
<dbReference type="EMBL" id="KN716189">
    <property type="protein sequence ID" value="KJH51167.1"/>
    <property type="molecule type" value="Genomic_DNA"/>
</dbReference>
<comment type="catalytic activity">
    <reaction evidence="32">
        <text>L-ornithine + glyoxylate = 5-amino-2-oxopentanoate + glycine</text>
        <dbReference type="Rhea" id="RHEA:77331"/>
        <dbReference type="ChEBI" id="CHEBI:36655"/>
        <dbReference type="ChEBI" id="CHEBI:46911"/>
        <dbReference type="ChEBI" id="CHEBI:57305"/>
        <dbReference type="ChEBI" id="CHEBI:58802"/>
    </reaction>
</comment>
<comment type="catalytic activity">
    <reaction evidence="23">
        <text>N(omega)-methyl-L-arginine + pyruvate = 5-(3-methylguanidino)-2-oxopentanoate + L-alanine</text>
        <dbReference type="Rhea" id="RHEA:77319"/>
        <dbReference type="ChEBI" id="CHEBI:15361"/>
        <dbReference type="ChEBI" id="CHEBI:57972"/>
        <dbReference type="ChEBI" id="CHEBI:114953"/>
        <dbReference type="ChEBI" id="CHEBI:197314"/>
    </reaction>
</comment>
<evidence type="ECO:0000256" key="33">
    <source>
        <dbReference type="ARBA" id="ARBA00048500"/>
    </source>
</evidence>
<evidence type="ECO:0000256" key="24">
    <source>
        <dbReference type="ARBA" id="ARBA00043777"/>
    </source>
</evidence>
<dbReference type="GO" id="GO:0005739">
    <property type="term" value="C:mitochondrion"/>
    <property type="evidence" value="ECO:0007669"/>
    <property type="project" value="UniProtKB-SubCell"/>
</dbReference>
<keyword evidence="9" id="KW-0809">Transit peptide</keyword>
<evidence type="ECO:0000256" key="18">
    <source>
        <dbReference type="ARBA" id="ARBA00043669"/>
    </source>
</evidence>
<evidence type="ECO:0000256" key="20">
    <source>
        <dbReference type="ARBA" id="ARBA00043726"/>
    </source>
</evidence>
<evidence type="ECO:0000256" key="38">
    <source>
        <dbReference type="ARBA" id="ARBA00058068"/>
    </source>
</evidence>
<evidence type="ECO:0000256" key="14">
    <source>
        <dbReference type="ARBA" id="ARBA00041662"/>
    </source>
</evidence>
<evidence type="ECO:0000256" key="16">
    <source>
        <dbReference type="ARBA" id="ARBA00042611"/>
    </source>
</evidence>
<comment type="catalytic activity">
    <reaction evidence="36">
        <text>oxaloacetate + L-alanine = L-aspartate + pyruvate</text>
        <dbReference type="Rhea" id="RHEA:77347"/>
        <dbReference type="ChEBI" id="CHEBI:15361"/>
        <dbReference type="ChEBI" id="CHEBI:16452"/>
        <dbReference type="ChEBI" id="CHEBI:29991"/>
        <dbReference type="ChEBI" id="CHEBI:57972"/>
    </reaction>
</comment>
<dbReference type="GO" id="GO:0008453">
    <property type="term" value="F:alanine-glyoxylate transaminase activity"/>
    <property type="evidence" value="ECO:0007669"/>
    <property type="project" value="UniProtKB-EC"/>
</dbReference>
<dbReference type="GO" id="GO:0016223">
    <property type="term" value="F:beta-alanine:pyruvate transaminase activity"/>
    <property type="evidence" value="ECO:0007669"/>
    <property type="project" value="UniProtKB-EC"/>
</dbReference>
<evidence type="ECO:0000256" key="27">
    <source>
        <dbReference type="ARBA" id="ARBA00043826"/>
    </source>
</evidence>
<reference evidence="40 41" key="1">
    <citation type="submission" date="2013-11" db="EMBL/GenBank/DDBJ databases">
        <title>Draft genome of the bovine lungworm Dictyocaulus viviparus.</title>
        <authorList>
            <person name="Mitreva M."/>
        </authorList>
    </citation>
    <scope>NUCLEOTIDE SEQUENCE [LARGE SCALE GENOMIC DNA]</scope>
    <source>
        <strain evidence="40 41">HannoverDv2000</strain>
    </source>
</reference>
<evidence type="ECO:0000256" key="39">
    <source>
        <dbReference type="RuleBase" id="RU003560"/>
    </source>
</evidence>
<dbReference type="FunFam" id="3.40.640.10:FF:000055">
    <property type="entry name" value="Alanine--glyoxylate aminotransferase 2, mitochondrial"/>
    <property type="match status" value="1"/>
</dbReference>
<evidence type="ECO:0000256" key="37">
    <source>
        <dbReference type="ARBA" id="ARBA00049480"/>
    </source>
</evidence>
<comment type="catalytic activity">
    <reaction evidence="18">
        <text>N(omega),N(omega)-dimethyl-L-arginine + pyruvate = 5-(3,3-dimethylguanidino)-2-oxopentanoate + L-alanine</text>
        <dbReference type="Rhea" id="RHEA:77303"/>
        <dbReference type="ChEBI" id="CHEBI:15361"/>
        <dbReference type="ChEBI" id="CHEBI:57972"/>
        <dbReference type="ChEBI" id="CHEBI:58326"/>
        <dbReference type="ChEBI" id="CHEBI:197301"/>
    </reaction>
</comment>
<reference evidence="41" key="2">
    <citation type="journal article" date="2016" name="Sci. Rep.">
        <title>Dictyocaulus viviparus genome, variome and transcriptome elucidate lungworm biology and support future intervention.</title>
        <authorList>
            <person name="McNulty S.N."/>
            <person name="Strube C."/>
            <person name="Rosa B.A."/>
            <person name="Martin J.C."/>
            <person name="Tyagi R."/>
            <person name="Choi Y.J."/>
            <person name="Wang Q."/>
            <person name="Hallsworth Pepin K."/>
            <person name="Zhang X."/>
            <person name="Ozersky P."/>
            <person name="Wilson R.K."/>
            <person name="Sternberg P.W."/>
            <person name="Gasser R.B."/>
            <person name="Mitreva M."/>
        </authorList>
    </citation>
    <scope>NUCLEOTIDE SEQUENCE [LARGE SCALE GENOMIC DNA]</scope>
    <source>
        <strain evidence="41">HannoverDv2000</strain>
    </source>
</reference>
<comment type="catalytic activity">
    <reaction evidence="11">
        <text>glyoxylate + L-alanine = glycine + pyruvate</text>
        <dbReference type="Rhea" id="RHEA:24248"/>
        <dbReference type="ChEBI" id="CHEBI:15361"/>
        <dbReference type="ChEBI" id="CHEBI:36655"/>
        <dbReference type="ChEBI" id="CHEBI:57305"/>
        <dbReference type="ChEBI" id="CHEBI:57972"/>
        <dbReference type="EC" id="2.6.1.44"/>
    </reaction>
    <physiologicalReaction direction="left-to-right" evidence="11">
        <dbReference type="Rhea" id="RHEA:24249"/>
    </physiologicalReaction>
</comment>
<dbReference type="PANTHER" id="PTHR45688">
    <property type="match status" value="1"/>
</dbReference>
<evidence type="ECO:0000256" key="35">
    <source>
        <dbReference type="ARBA" id="ARBA00048760"/>
    </source>
</evidence>
<comment type="catalytic activity">
    <reaction evidence="34">
        <text>N(omega),N(omega)-dimethyl-L-arginine + 2-oxobutanoate = 5-(3,3-dimethylguanidino)-2-oxopentanoate + (2S)-2-aminobutanoate</text>
        <dbReference type="Rhea" id="RHEA:77351"/>
        <dbReference type="ChEBI" id="CHEBI:16763"/>
        <dbReference type="ChEBI" id="CHEBI:58326"/>
        <dbReference type="ChEBI" id="CHEBI:74359"/>
        <dbReference type="ChEBI" id="CHEBI:197301"/>
    </reaction>
</comment>
<evidence type="ECO:0000256" key="25">
    <source>
        <dbReference type="ARBA" id="ARBA00043798"/>
    </source>
</evidence>
<evidence type="ECO:0000256" key="10">
    <source>
        <dbReference type="ARBA" id="ARBA00023128"/>
    </source>
</evidence>
<evidence type="ECO:0000256" key="17">
    <source>
        <dbReference type="ARBA" id="ARBA00042669"/>
    </source>
</evidence>
<dbReference type="InterPro" id="IPR015421">
    <property type="entry name" value="PyrdxlP-dep_Trfase_major"/>
</dbReference>
<evidence type="ECO:0000256" key="8">
    <source>
        <dbReference type="ARBA" id="ARBA00022898"/>
    </source>
</evidence>
<dbReference type="EC" id="2.6.1.40" evidence="12"/>
<comment type="cofactor">
    <cofactor evidence="1">
        <name>pyridoxal 5'-phosphate</name>
        <dbReference type="ChEBI" id="CHEBI:597326"/>
    </cofactor>
</comment>
<accession>A0A0D8Y4P2</accession>
<keyword evidence="8 39" id="KW-0663">Pyridoxal phosphate</keyword>
<evidence type="ECO:0000256" key="23">
    <source>
        <dbReference type="ARBA" id="ARBA00043758"/>
    </source>
</evidence>
<dbReference type="PIRSF" id="PIRSF000521">
    <property type="entry name" value="Transaminase_4ab_Lys_Orn"/>
    <property type="match status" value="1"/>
</dbReference>